<dbReference type="EMBL" id="CP002395">
    <property type="protein sequence ID" value="ADU13866.1"/>
    <property type="molecule type" value="Genomic_DNA"/>
</dbReference>
<dbReference type="AlphaFoldDB" id="E8RMB5"/>
<organism evidence="1 2">
    <name type="scientific">Asticcacaulis excentricus (strain ATCC 15261 / DSM 4724 / KCTC 12464 / NCIMB 9791 / VKM B-1370 / CB 48)</name>
    <dbReference type="NCBI Taxonomy" id="573065"/>
    <lineage>
        <taxon>Bacteria</taxon>
        <taxon>Pseudomonadati</taxon>
        <taxon>Pseudomonadota</taxon>
        <taxon>Alphaproteobacteria</taxon>
        <taxon>Caulobacterales</taxon>
        <taxon>Caulobacteraceae</taxon>
        <taxon>Asticcacaulis</taxon>
    </lineage>
</organism>
<dbReference type="KEGG" id="aex:Astex_2210"/>
<evidence type="ECO:0000313" key="1">
    <source>
        <dbReference type="EMBL" id="ADU13866.1"/>
    </source>
</evidence>
<dbReference type="STRING" id="573065.Astex_2210"/>
<dbReference type="Proteomes" id="UP000001492">
    <property type="component" value="Chromosome 1"/>
</dbReference>
<proteinExistence type="predicted"/>
<protein>
    <submittedName>
        <fullName evidence="1">Uncharacterized protein</fullName>
    </submittedName>
</protein>
<accession>E8RMB5</accession>
<evidence type="ECO:0000313" key="2">
    <source>
        <dbReference type="Proteomes" id="UP000001492"/>
    </source>
</evidence>
<dbReference type="HOGENOM" id="CLU_3323881_0_0_5"/>
<keyword evidence="2" id="KW-1185">Reference proteome</keyword>
<gene>
    <name evidence="1" type="ordered locus">Astex_2210</name>
</gene>
<name>E8RMB5_ASTEC</name>
<reference evidence="2" key="1">
    <citation type="submission" date="2010-12" db="EMBL/GenBank/DDBJ databases">
        <title>Complete sequence of chromosome 1 of Asticcacaulis excentricus CB 48.</title>
        <authorList>
            <consortium name="US DOE Joint Genome Institute"/>
            <person name="Lucas S."/>
            <person name="Copeland A."/>
            <person name="Lapidus A."/>
            <person name="Cheng J.-F."/>
            <person name="Bruce D."/>
            <person name="Goodwin L."/>
            <person name="Pitluck S."/>
            <person name="Teshima H."/>
            <person name="Davenport K."/>
            <person name="Detter J.C."/>
            <person name="Han C."/>
            <person name="Tapia R."/>
            <person name="Land M."/>
            <person name="Hauser L."/>
            <person name="Jeffries C."/>
            <person name="Kyrpides N."/>
            <person name="Ivanova N."/>
            <person name="Ovchinnikova G."/>
            <person name="Brun Y.V."/>
            <person name="Woyke T."/>
        </authorList>
    </citation>
    <scope>NUCLEOTIDE SEQUENCE [LARGE SCALE GENOMIC DNA]</scope>
    <source>
        <strain evidence="2">ATCC 15261 / DSM 4724 / KCTC 12464 / NCIMB 9791 / VKM B-1370 / CB 48</strain>
    </source>
</reference>
<sequence>MGILTPATGRAKGFSEIVVANYERFVSPLIAFDSSLNF</sequence>